<keyword evidence="3" id="KW-0963">Cytoplasm</keyword>
<evidence type="ECO:0000313" key="9">
    <source>
        <dbReference type="EMBL" id="QNM13229.1"/>
    </source>
</evidence>
<dbReference type="SUPFAM" id="SSF52728">
    <property type="entry name" value="PTS IIb component"/>
    <property type="match status" value="1"/>
</dbReference>
<evidence type="ECO:0000313" key="10">
    <source>
        <dbReference type="Proteomes" id="UP000515856"/>
    </source>
</evidence>
<evidence type="ECO:0000256" key="7">
    <source>
        <dbReference type="ARBA" id="ARBA00022777"/>
    </source>
</evidence>
<dbReference type="Proteomes" id="UP000515856">
    <property type="component" value="Chromosome"/>
</dbReference>
<proteinExistence type="predicted"/>
<keyword evidence="2" id="KW-0813">Transport</keyword>
<evidence type="ECO:0000256" key="1">
    <source>
        <dbReference type="ARBA" id="ARBA00004496"/>
    </source>
</evidence>
<evidence type="ECO:0000259" key="8">
    <source>
        <dbReference type="PROSITE" id="PS51101"/>
    </source>
</evidence>
<dbReference type="GO" id="GO:0005737">
    <property type="term" value="C:cytoplasm"/>
    <property type="evidence" value="ECO:0007669"/>
    <property type="project" value="UniProtKB-SubCell"/>
</dbReference>
<evidence type="ECO:0000256" key="6">
    <source>
        <dbReference type="ARBA" id="ARBA00022683"/>
    </source>
</evidence>
<comment type="subcellular location">
    <subcellularLocation>
        <location evidence="1">Cytoplasm</location>
    </subcellularLocation>
</comment>
<dbReference type="EMBL" id="CP060636">
    <property type="protein sequence ID" value="QNM13229.1"/>
    <property type="molecule type" value="Genomic_DNA"/>
</dbReference>
<gene>
    <name evidence="9" type="ORF">H9Q80_04555</name>
</gene>
<name>A0A7G9GQZ7_9FIRM</name>
<keyword evidence="4 9" id="KW-0762">Sugar transport</keyword>
<keyword evidence="10" id="KW-1185">Reference proteome</keyword>
<dbReference type="InterPro" id="IPR004720">
    <property type="entry name" value="PTS_IIB_sorbose-sp"/>
</dbReference>
<protein>
    <submittedName>
        <fullName evidence="9">PTS sugar transporter subunit IIB</fullName>
    </submittedName>
</protein>
<dbReference type="PROSITE" id="PS51101">
    <property type="entry name" value="PTS_EIIB_TYPE_4"/>
    <property type="match status" value="1"/>
</dbReference>
<dbReference type="Gene3D" id="3.40.35.10">
    <property type="entry name" value="Phosphotransferase system, sorbose subfamily IIB component"/>
    <property type="match status" value="1"/>
</dbReference>
<keyword evidence="7" id="KW-0418">Kinase</keyword>
<dbReference type="GO" id="GO:0008982">
    <property type="term" value="F:protein-N(PI)-phosphohistidine-sugar phosphotransferase activity"/>
    <property type="evidence" value="ECO:0007669"/>
    <property type="project" value="InterPro"/>
</dbReference>
<evidence type="ECO:0000256" key="2">
    <source>
        <dbReference type="ARBA" id="ARBA00022448"/>
    </source>
</evidence>
<dbReference type="GO" id="GO:0009401">
    <property type="term" value="P:phosphoenolpyruvate-dependent sugar phosphotransferase system"/>
    <property type="evidence" value="ECO:0007669"/>
    <property type="project" value="UniProtKB-KW"/>
</dbReference>
<organism evidence="9 10">
    <name type="scientific">[Eubacterium] hominis</name>
    <dbReference type="NCBI Taxonomy" id="2764325"/>
    <lineage>
        <taxon>Bacteria</taxon>
        <taxon>Bacillati</taxon>
        <taxon>Bacillota</taxon>
        <taxon>Erysipelotrichia</taxon>
        <taxon>Erysipelotrichales</taxon>
        <taxon>Erysipelotrichaceae</taxon>
        <taxon>Amedibacillus</taxon>
    </lineage>
</organism>
<dbReference type="InterPro" id="IPR036667">
    <property type="entry name" value="PTS_IIB_sorbose-sp_sf"/>
</dbReference>
<dbReference type="AlphaFoldDB" id="A0A7G9GQZ7"/>
<dbReference type="RefSeq" id="WP_117454373.1">
    <property type="nucleotide sequence ID" value="NZ_CP060636.1"/>
</dbReference>
<sequence length="161" mass="17939">MQNIVNVRIDERLIHGQVAVLWSMHTKATRIMIVDNDVVKDAVNKAALKMVCPQQCKLSILTTQRAADNLKANKYEGERVFIIAKGPHALREIEELGYHFEEINVGNMGGKQNTKTIKKSVACTPEDIEDFLYLAGKGVKLNAKMAPTDSDVDFEALLKEA</sequence>
<evidence type="ECO:0000256" key="3">
    <source>
        <dbReference type="ARBA" id="ARBA00022490"/>
    </source>
</evidence>
<evidence type="ECO:0000256" key="4">
    <source>
        <dbReference type="ARBA" id="ARBA00022597"/>
    </source>
</evidence>
<dbReference type="Pfam" id="PF03830">
    <property type="entry name" value="PTSIIB_sorb"/>
    <property type="match status" value="1"/>
</dbReference>
<accession>A0A7G9GQZ7</accession>
<keyword evidence="5" id="KW-0808">Transferase</keyword>
<evidence type="ECO:0000256" key="5">
    <source>
        <dbReference type="ARBA" id="ARBA00022679"/>
    </source>
</evidence>
<dbReference type="KEGG" id="ehn:H9Q80_04555"/>
<feature type="domain" description="PTS EIIB type-4" evidence="8">
    <location>
        <begin position="1"/>
        <end position="161"/>
    </location>
</feature>
<keyword evidence="6" id="KW-0598">Phosphotransferase system</keyword>
<dbReference type="GO" id="GO:0016301">
    <property type="term" value="F:kinase activity"/>
    <property type="evidence" value="ECO:0007669"/>
    <property type="project" value="UniProtKB-KW"/>
</dbReference>
<reference evidence="9 10" key="1">
    <citation type="submission" date="2020-08" db="EMBL/GenBank/DDBJ databases">
        <authorList>
            <person name="Liu C."/>
            <person name="Sun Q."/>
        </authorList>
    </citation>
    <scope>NUCLEOTIDE SEQUENCE [LARGE SCALE GENOMIC DNA]</scope>
    <source>
        <strain evidence="9 10">NSJ-61</strain>
    </source>
</reference>